<dbReference type="SMART" id="SM00054">
    <property type="entry name" value="EFh"/>
    <property type="match status" value="6"/>
</dbReference>
<protein>
    <recommendedName>
        <fullName evidence="4">EF-hand domain-containing protein</fullName>
    </recommendedName>
</protein>
<dbReference type="GO" id="GO:0005509">
    <property type="term" value="F:calcium ion binding"/>
    <property type="evidence" value="ECO:0007669"/>
    <property type="project" value="InterPro"/>
</dbReference>
<feature type="region of interest" description="Disordered" evidence="3">
    <location>
        <begin position="2268"/>
        <end position="2371"/>
    </location>
</feature>
<dbReference type="OrthoDB" id="547737at2759"/>
<feature type="region of interest" description="Disordered" evidence="3">
    <location>
        <begin position="1194"/>
        <end position="1229"/>
    </location>
</feature>
<evidence type="ECO:0000256" key="2">
    <source>
        <dbReference type="SAM" id="Coils"/>
    </source>
</evidence>
<evidence type="ECO:0000256" key="1">
    <source>
        <dbReference type="ARBA" id="ARBA00022837"/>
    </source>
</evidence>
<evidence type="ECO:0000313" key="5">
    <source>
        <dbReference type="EMBL" id="KAG2454105.1"/>
    </source>
</evidence>
<feature type="region of interest" description="Disordered" evidence="3">
    <location>
        <begin position="2175"/>
        <end position="2248"/>
    </location>
</feature>
<comment type="caution">
    <text evidence="5">The sequence shown here is derived from an EMBL/GenBank/DDBJ whole genome shotgun (WGS) entry which is preliminary data.</text>
</comment>
<evidence type="ECO:0000313" key="6">
    <source>
        <dbReference type="Proteomes" id="UP000613740"/>
    </source>
</evidence>
<dbReference type="PROSITE" id="PS00018">
    <property type="entry name" value="EF_HAND_1"/>
    <property type="match status" value="2"/>
</dbReference>
<evidence type="ECO:0000256" key="3">
    <source>
        <dbReference type="SAM" id="MobiDB-lite"/>
    </source>
</evidence>
<accession>A0A835WUT7</accession>
<feature type="compositionally biased region" description="Low complexity" evidence="3">
    <location>
        <begin position="2652"/>
        <end position="2673"/>
    </location>
</feature>
<dbReference type="Proteomes" id="UP000613740">
    <property type="component" value="Unassembled WGS sequence"/>
</dbReference>
<keyword evidence="2" id="KW-0175">Coiled coil</keyword>
<feature type="domain" description="EF-hand" evidence="4">
    <location>
        <begin position="814"/>
        <end position="849"/>
    </location>
</feature>
<feature type="region of interest" description="Disordered" evidence="3">
    <location>
        <begin position="879"/>
        <end position="905"/>
    </location>
</feature>
<dbReference type="EMBL" id="JAEHOD010000002">
    <property type="protein sequence ID" value="KAG2454105.1"/>
    <property type="molecule type" value="Genomic_DNA"/>
</dbReference>
<feature type="region of interest" description="Disordered" evidence="3">
    <location>
        <begin position="1466"/>
        <end position="1488"/>
    </location>
</feature>
<feature type="region of interest" description="Disordered" evidence="3">
    <location>
        <begin position="427"/>
        <end position="458"/>
    </location>
</feature>
<feature type="compositionally biased region" description="Gly residues" evidence="3">
    <location>
        <begin position="879"/>
        <end position="894"/>
    </location>
</feature>
<feature type="domain" description="EF-hand" evidence="4">
    <location>
        <begin position="1959"/>
        <end position="1994"/>
    </location>
</feature>
<dbReference type="InterPro" id="IPR011992">
    <property type="entry name" value="EF-hand-dom_pair"/>
</dbReference>
<keyword evidence="1" id="KW-0106">Calcium</keyword>
<keyword evidence="6" id="KW-1185">Reference proteome</keyword>
<feature type="compositionally biased region" description="Gly residues" evidence="3">
    <location>
        <begin position="427"/>
        <end position="447"/>
    </location>
</feature>
<feature type="region of interest" description="Disordered" evidence="3">
    <location>
        <begin position="2502"/>
        <end position="2721"/>
    </location>
</feature>
<name>A0A835WUT7_9CHLO</name>
<proteinExistence type="predicted"/>
<feature type="region of interest" description="Disordered" evidence="3">
    <location>
        <begin position="2444"/>
        <end position="2481"/>
    </location>
</feature>
<dbReference type="SUPFAM" id="SSF47473">
    <property type="entry name" value="EF-hand"/>
    <property type="match status" value="2"/>
</dbReference>
<feature type="region of interest" description="Disordered" evidence="3">
    <location>
        <begin position="977"/>
        <end position="1034"/>
    </location>
</feature>
<organism evidence="5 6">
    <name type="scientific">Chlamydomonas schloesseri</name>
    <dbReference type="NCBI Taxonomy" id="2026947"/>
    <lineage>
        <taxon>Eukaryota</taxon>
        <taxon>Viridiplantae</taxon>
        <taxon>Chlorophyta</taxon>
        <taxon>core chlorophytes</taxon>
        <taxon>Chlorophyceae</taxon>
        <taxon>CS clade</taxon>
        <taxon>Chlamydomonadales</taxon>
        <taxon>Chlamydomonadaceae</taxon>
        <taxon>Chlamydomonas</taxon>
    </lineage>
</organism>
<feature type="compositionally biased region" description="Gly residues" evidence="3">
    <location>
        <begin position="2391"/>
        <end position="2402"/>
    </location>
</feature>
<feature type="compositionally biased region" description="Acidic residues" evidence="3">
    <location>
        <begin position="2825"/>
        <end position="2846"/>
    </location>
</feature>
<feature type="compositionally biased region" description="Low complexity" evidence="3">
    <location>
        <begin position="1466"/>
        <end position="1478"/>
    </location>
</feature>
<feature type="compositionally biased region" description="Gly residues" evidence="3">
    <location>
        <begin position="2331"/>
        <end position="2340"/>
    </location>
</feature>
<feature type="region of interest" description="Disordered" evidence="3">
    <location>
        <begin position="1053"/>
        <end position="1076"/>
    </location>
</feature>
<dbReference type="PANTHER" id="PTHR23064">
    <property type="entry name" value="TROPONIN"/>
    <property type="match status" value="1"/>
</dbReference>
<feature type="compositionally biased region" description="Basic and acidic residues" evidence="3">
    <location>
        <begin position="1538"/>
        <end position="1547"/>
    </location>
</feature>
<dbReference type="InterPro" id="IPR052591">
    <property type="entry name" value="CML21-like"/>
</dbReference>
<feature type="domain" description="EF-hand" evidence="4">
    <location>
        <begin position="1318"/>
        <end position="1353"/>
    </location>
</feature>
<feature type="compositionally biased region" description="Polar residues" evidence="3">
    <location>
        <begin position="25"/>
        <end position="43"/>
    </location>
</feature>
<feature type="compositionally biased region" description="Low complexity" evidence="3">
    <location>
        <begin position="2299"/>
        <end position="2308"/>
    </location>
</feature>
<feature type="compositionally biased region" description="Gly residues" evidence="3">
    <location>
        <begin position="1020"/>
        <end position="1030"/>
    </location>
</feature>
<feature type="region of interest" description="Disordered" evidence="3">
    <location>
        <begin position="11"/>
        <end position="53"/>
    </location>
</feature>
<dbReference type="InterPro" id="IPR018247">
    <property type="entry name" value="EF_Hand_1_Ca_BS"/>
</dbReference>
<dbReference type="PROSITE" id="PS50222">
    <property type="entry name" value="EF_HAND_2"/>
    <property type="match status" value="4"/>
</dbReference>
<feature type="compositionally biased region" description="Gly residues" evidence="3">
    <location>
        <begin position="2615"/>
        <end position="2631"/>
    </location>
</feature>
<dbReference type="Gene3D" id="1.10.238.10">
    <property type="entry name" value="EF-hand"/>
    <property type="match status" value="1"/>
</dbReference>
<feature type="compositionally biased region" description="Low complexity" evidence="3">
    <location>
        <begin position="1209"/>
        <end position="1227"/>
    </location>
</feature>
<feature type="region of interest" description="Disordered" evidence="3">
    <location>
        <begin position="2118"/>
        <end position="2139"/>
    </location>
</feature>
<sequence length="2846" mass="283802">MLPGTYYATAATTPGAPQLAPGVVTPTNWSPTRMQPEASTSSPPGVYYPHAPGQFDYAHQQQQQQPYAPGSGGPADPQAQYAALQAQLANGAGYTSPPTRLPGAAAGLGGPQQRPPYQQQSYPQGVVMAAYTGDGPPPAPLQPLQPMQPLQHLRPLQPLQPLQPLEPPEPLLAADLSAIAAAATAEAAAAEAFGAPAIPPPPPPPADASASLLAPSASPLLREVVHEGRVYVVDTSSNLVYRDSAAQAGVLERVGKWVQGTLVFVPPLSEQQFFATLRAFLARRKLGLADLFAALDADLDGALAAGSELRALAAHVVPGAAPSEVAYITALVDWDDDGYVSLGELLDADEWAELVADERAEGAASDWVRVLQDTSYVLHTQRRHAQVVFHTLAAEVAAAAGTAWQQPPEPGGAWAGAWPEDDVLGLGGSGGSGGGAWTTQGGGGAGRGQHPHPQRQHQQPVLLEPAQLLRFLRIMRPELGPGEARYVMDHLLQGPGDSRRSLAQVLHTLHLADTAYSADKQQAAQARRMVEQRHAESLAAAAAAEAEKAAAEAQEKATAAGADPAAAAAAGEAAAAAAHAAAASAAAADASRLPNVPDSGMEGAAKLQGPGNSRRRPGSGPGLNQRPPPLGPSRLRRRGGSPRDSVPRFFYRLGYYLRASRLGLRELLAQFDSDGDGGLDPLDTRRLVGEVLPGASSAQIVYIRAAMSSPAAAMLTLQDLARAVQQHDAEVAAGRQDAEALATGAAPTSPLAHLYLYGGGGGAAAAAAAAAANGNAVMTVGGGAESLFLRQQQQQQATAEPADVLTWITEYMARRKVTLATLMAQFDRDGDGGLSEHEAARLVRYVAAGRLGSAAADSSGSGGAGFGAGGVEVLELEAGAGGGGGGSAGGGGSPGAQKRQRRARRAEMTLARFRAEADVDRDGLLSYNDLRMALLAKQDALARDRVRQAAAAGDAAAAAAAAAATTASLLGPAEPALPATLRRPAPPSAGPDGGPDGGPDPNDLPFWAPLPPGMSVAGSTGAGGGGGGGASSSLVGHRTIHVTAVPVGMGQYPGMAPPGTAPEDYDATPYAPARPADARDPFTLAFAAQHPAASALPPSALSVFPSPAVKSAAAAAAAGWGGGGGSPNAVLVPGAMGSPGGGVPRGLLPEVPLADVEPLDPEVTMHSVEYLGHTLMVDRVSNLAFLPLPPDPATTPARLGAGGSGSGALGRPRTAGAPGSSSGPAGAKRVPDEQLHLFGRLLPNGTLERVETPLAAQLFAALDWHLRAGQARLEEVWAAAVMGVRHPRQLPGAPPPPAPPPTDPSGLARFLRPLLPSLTPHQLRYLTALFDLDGDGLVGPDDVVMGFEEIGTTIDTPANKLHATAYKLLARVAGVVLGDYAESYRAFARYQRQAGGGLLGATSGGNAGGGAQPPVSASGSYERVELSMTQLARFLSHLTGHRAPPDDLGAAVVYLATKLAAAEAPGSPAAGAFPASNPTLPGPNQPYGNPYAAGGQLYRHLRDTPPKFDWPFIVGVMRALENSLPVDRRLPSTLSPPDSRRNTRDRLPGSVGGAVGAMAAAGSGVGPPQKPPGGAGWVPGGPPLLLPADVPDGGGVDVLDDEWDAGPAGPTRHAPLRANALTLPPAPHPGRRLIDLRFHVHADGRTFLLDNVTGMLYAANAYILASAAAAADAAAAAAGLPGSGGGRSGAGAALLTSQLQQLQLGAMRGSANAGAGGTGVGLGLGGRAGSGGGGLMLSPRLLGVGVAAYPQGLGPDGLPGAPPPLLLPYPELAGKLTYPDNRLLPAQCGAGVGLVTGALARLAAEEPRVEALYRVLDRDGRGLDHRRLHSLISGVASLTAAEVAFARALLDREGTGRVGLSDLMEAGQAIHYTATEVGAGAGRTPAPPVTLTLGRLEARALDVLHRAAAALATESRLFWLLVTKEEGGAAAGGAGLGLLDRAGAAALLRQLLAPYLPPHEVAVVTAYLAMMTPDKDGNVSADELLQLLRVLPMRLRLPYGGGDAVTAAAAAAGLSPAAVAAAGGVAAAGREVVFAAGFGGPVAADGSLLPAAPPQDGGPGGGSARYRRRLPHAAGPTEAEAEVMYGSNDGAANRWDEYGGPYDPDYGEGRFGRAAAAVATDRRPRPHRRPPPIPPSGGGGAYGLAAEDAAASMYDQDVAELYGPDAPYDVILGSKPPPLDPVRGPQQARRAGSRFLPPRGPPPELDPAVAAVGPASRLPPRSRLPPAPGSFDPYASEEPGLAGLPPPARLRDSAVALSDEADLLDELRGRPKGRLGAGSGLDTSTQYGLLDDDGGVGRAGAAGSQAQPRGRRADDYGGPSSLLDDTPAAAGAGGLSGGSGLPLPAGRPPRAPVGAHAGDFDPYGLGEEAGGLGGDVRASLLPERPTEMRKLGGGGAGGGGGRQAEVLSFLDGGSSGLGKSGSSIGSRSGGLGGGFGVGGGGGGGSGFNPYGDEDVPNAGSAAPSRPMTAATLVRDSSDMPRLASPALESLLPGAGAGAGGGLGGGAAGGSRFGARPPTATRVSGAAGAGGGGLLGDDDDPYGLPAESPPILGRRPSDERGGGAGAGGRGAADRAAAAIGGGDERTTDSASGPALFTSFGDALHEPSAAAAAATAGTGGVPAGSDAGDGFGLFGEDELPAAAAGEGLGPGLAPPSSAFGKPAAAPAASSPAGRSRLAKSVSRNDRAGDDVEDDFGLGSETGLGGGGAGGTAAAAVEPPPGGILNASIRSQAAASDRLGGSIRANRYGGGVGAAGFAGGAGRIGGAESSSGSLGGIGGAKPAAAAAGAAAGGGGFDPYGGDDGDLGAGLPPPTLARSPAASGRKGDDDFDEGLIDYDDTDLAGGEDEF</sequence>
<dbReference type="InterPro" id="IPR002048">
    <property type="entry name" value="EF_hand_dom"/>
</dbReference>
<gene>
    <name evidence="5" type="ORF">HYH02_001144</name>
</gene>
<feature type="region of interest" description="Disordered" evidence="3">
    <location>
        <begin position="2389"/>
        <end position="2409"/>
    </location>
</feature>
<feature type="region of interest" description="Disordered" evidence="3">
    <location>
        <begin position="2784"/>
        <end position="2846"/>
    </location>
</feature>
<feature type="compositionally biased region" description="Gly residues" evidence="3">
    <location>
        <begin position="2697"/>
        <end position="2708"/>
    </location>
</feature>
<feature type="region of interest" description="Disordered" evidence="3">
    <location>
        <begin position="91"/>
        <end position="120"/>
    </location>
</feature>
<feature type="region of interest" description="Disordered" evidence="3">
    <location>
        <begin position="593"/>
        <end position="642"/>
    </location>
</feature>
<feature type="domain" description="EF-hand" evidence="4">
    <location>
        <begin position="659"/>
        <end position="694"/>
    </location>
</feature>
<evidence type="ECO:0000259" key="4">
    <source>
        <dbReference type="PROSITE" id="PS50222"/>
    </source>
</evidence>
<reference evidence="5" key="1">
    <citation type="journal article" date="2020" name="bioRxiv">
        <title>Comparative genomics of Chlamydomonas.</title>
        <authorList>
            <person name="Craig R.J."/>
            <person name="Hasan A.R."/>
            <person name="Ness R.W."/>
            <person name="Keightley P.D."/>
        </authorList>
    </citation>
    <scope>NUCLEOTIDE SEQUENCE</scope>
    <source>
        <strain evidence="5">CCAP 11/173</strain>
    </source>
</reference>
<feature type="region of interest" description="Disordered" evidence="3">
    <location>
        <begin position="1527"/>
        <end position="1596"/>
    </location>
</feature>
<feature type="compositionally biased region" description="Gly residues" evidence="3">
    <location>
        <begin position="2502"/>
        <end position="2511"/>
    </location>
</feature>
<feature type="coiled-coil region" evidence="2">
    <location>
        <begin position="534"/>
        <end position="563"/>
    </location>
</feature>